<dbReference type="OrthoDB" id="9764669at2"/>
<gene>
    <name evidence="21" type="ORF">EDC38_2958</name>
</gene>
<comment type="caution">
    <text evidence="21">The sequence shown here is derived from an EMBL/GenBank/DDBJ whole genome shotgun (WGS) entry which is preliminary data.</text>
</comment>
<evidence type="ECO:0000256" key="15">
    <source>
        <dbReference type="PROSITE-ProRule" id="PRU10144"/>
    </source>
</evidence>
<evidence type="ECO:0000256" key="10">
    <source>
        <dbReference type="ARBA" id="ARBA00023077"/>
    </source>
</evidence>
<dbReference type="CDD" id="cd01347">
    <property type="entry name" value="ligand_gated_channel"/>
    <property type="match status" value="1"/>
</dbReference>
<dbReference type="NCBIfam" id="TIGR01783">
    <property type="entry name" value="TonB-siderophor"/>
    <property type="match status" value="1"/>
</dbReference>
<dbReference type="GO" id="GO:0015891">
    <property type="term" value="P:siderophore transport"/>
    <property type="evidence" value="ECO:0007669"/>
    <property type="project" value="InterPro"/>
</dbReference>
<dbReference type="RefSeq" id="WP_123639325.1">
    <property type="nucleotide sequence ID" value="NZ_RJUK01000003.1"/>
</dbReference>
<feature type="domain" description="TonB-dependent receptor-like beta-barrel" evidence="19">
    <location>
        <begin position="252"/>
        <end position="692"/>
    </location>
</feature>
<evidence type="ECO:0000256" key="3">
    <source>
        <dbReference type="ARBA" id="ARBA00022448"/>
    </source>
</evidence>
<evidence type="ECO:0000256" key="18">
    <source>
        <dbReference type="SAM" id="SignalP"/>
    </source>
</evidence>
<evidence type="ECO:0000256" key="8">
    <source>
        <dbReference type="ARBA" id="ARBA00023004"/>
    </source>
</evidence>
<evidence type="ECO:0000256" key="5">
    <source>
        <dbReference type="ARBA" id="ARBA00022496"/>
    </source>
</evidence>
<keyword evidence="5" id="KW-0410">Iron transport</keyword>
<evidence type="ECO:0000256" key="11">
    <source>
        <dbReference type="ARBA" id="ARBA00023136"/>
    </source>
</evidence>
<dbReference type="InterPro" id="IPR039426">
    <property type="entry name" value="TonB-dep_rcpt-like"/>
</dbReference>
<feature type="chain" id="PRO_5018321759" evidence="18">
    <location>
        <begin position="30"/>
        <end position="726"/>
    </location>
</feature>
<keyword evidence="8" id="KW-0408">Iron</keyword>
<dbReference type="Proteomes" id="UP000273643">
    <property type="component" value="Unassembled WGS sequence"/>
</dbReference>
<feature type="domain" description="TonB-dependent receptor plug" evidence="20">
    <location>
        <begin position="74"/>
        <end position="171"/>
    </location>
</feature>
<accession>A0A3N1NZ76</accession>
<evidence type="ECO:0000256" key="9">
    <source>
        <dbReference type="ARBA" id="ARBA00023065"/>
    </source>
</evidence>
<dbReference type="PROSITE" id="PS01156">
    <property type="entry name" value="TONB_DEPENDENT_REC_2"/>
    <property type="match status" value="1"/>
</dbReference>
<dbReference type="InterPro" id="IPR000531">
    <property type="entry name" value="Beta-barrel_TonB"/>
</dbReference>
<feature type="signal peptide" evidence="18">
    <location>
        <begin position="1"/>
        <end position="29"/>
    </location>
</feature>
<keyword evidence="12 21" id="KW-0675">Receptor</keyword>
<keyword evidence="22" id="KW-1185">Reference proteome</keyword>
<comment type="similarity">
    <text evidence="2 14 16">Belongs to the TonB-dependent receptor family.</text>
</comment>
<dbReference type="GO" id="GO:0038023">
    <property type="term" value="F:signaling receptor activity"/>
    <property type="evidence" value="ECO:0007669"/>
    <property type="project" value="InterPro"/>
</dbReference>
<evidence type="ECO:0000259" key="20">
    <source>
        <dbReference type="Pfam" id="PF07715"/>
    </source>
</evidence>
<dbReference type="InterPro" id="IPR036942">
    <property type="entry name" value="Beta-barrel_TonB_sf"/>
</dbReference>
<sequence length="726" mass="78418">MRNSSSSLFNLKSLALMISAGALCSPSLAQTGSTERIEEMVVTADGSQVLLPEAYAGGQVARGGRVGVFGNLDMMDAPFTSTNYTAELMLDQQTSSVADVLQNDPVVRVAKGFGNFQELYVIRGFPVFSDDMTYNGLYGILPRQYVASELLERVEVFRGANTFLSGAAPGGSGIGGSVNLVPKRAPEDGVRRATLGLEGQSQGYAALDIGERFGAGQETGVRANLVRRDGETAVENQERELTLAAIGTDYRGERLRLSADLGFQDHRIDAPRPSVTPTGELPEAPDSDRNFAQPWTYTDEQQLFGVVRAEYDLTDHITGWAAAGLREGEEDNILANPNSDAEGNTSTYRFDNVREDSVRSAEIGVKSEFQTGTVSHRLVGSATDFSSESRNAYAFSDFAGFSGNLYNPEPVAPPAPDFFVGGDLSAPGVTERVDNQSVALADMLGLLGDTLLVTLGARYQDIHTRSYDYTSGNLTSEYDEGRLSPVAGVVYQPSDQVSLYGNYIEGLMPGEVAPATSGGEPVDNAGEVFEPYQAEQIEVGLKYDTDTYGGSISLFDTALPSGYVENNRFSVNGEQRNRGLELSVFGQPLDTMRVLGGLTFLDSEQTQTQGGLYDGKQAVGVPEFQLNLNLEWDLTALPGLTLDTRIIHTDDQYANADNTVSAPAWTRWDLGARYQTEWDGRGLTLRARVNNLSDENYWASVGGFPGSNYLVLSEPRSLVLSASVEF</sequence>
<evidence type="ECO:0000256" key="4">
    <source>
        <dbReference type="ARBA" id="ARBA00022452"/>
    </source>
</evidence>
<evidence type="ECO:0000256" key="16">
    <source>
        <dbReference type="RuleBase" id="RU003357"/>
    </source>
</evidence>
<evidence type="ECO:0000256" key="12">
    <source>
        <dbReference type="ARBA" id="ARBA00023170"/>
    </source>
</evidence>
<feature type="short sequence motif" description="TonB C-terminal box" evidence="15">
    <location>
        <begin position="709"/>
        <end position="726"/>
    </location>
</feature>
<dbReference type="PROSITE" id="PS52016">
    <property type="entry name" value="TONB_DEPENDENT_REC_3"/>
    <property type="match status" value="1"/>
</dbReference>
<evidence type="ECO:0000256" key="1">
    <source>
        <dbReference type="ARBA" id="ARBA00004571"/>
    </source>
</evidence>
<dbReference type="PANTHER" id="PTHR32552">
    <property type="entry name" value="FERRICHROME IRON RECEPTOR-RELATED"/>
    <property type="match status" value="1"/>
</dbReference>
<evidence type="ECO:0000256" key="13">
    <source>
        <dbReference type="ARBA" id="ARBA00023237"/>
    </source>
</evidence>
<dbReference type="SUPFAM" id="SSF56935">
    <property type="entry name" value="Porins"/>
    <property type="match status" value="1"/>
</dbReference>
<keyword evidence="9" id="KW-0406">Ion transport</keyword>
<feature type="region of interest" description="Disordered" evidence="17">
    <location>
        <begin position="268"/>
        <end position="292"/>
    </location>
</feature>
<evidence type="ECO:0000256" key="6">
    <source>
        <dbReference type="ARBA" id="ARBA00022692"/>
    </source>
</evidence>
<dbReference type="GO" id="GO:0009279">
    <property type="term" value="C:cell outer membrane"/>
    <property type="evidence" value="ECO:0007669"/>
    <property type="project" value="UniProtKB-SubCell"/>
</dbReference>
<evidence type="ECO:0000313" key="21">
    <source>
        <dbReference type="EMBL" id="ROQ17986.1"/>
    </source>
</evidence>
<dbReference type="Pfam" id="PF07715">
    <property type="entry name" value="Plug"/>
    <property type="match status" value="1"/>
</dbReference>
<keyword evidence="6 14" id="KW-0812">Transmembrane</keyword>
<dbReference type="Pfam" id="PF00593">
    <property type="entry name" value="TonB_dep_Rec_b-barrel"/>
    <property type="match status" value="1"/>
</dbReference>
<dbReference type="Gene3D" id="2.40.170.20">
    <property type="entry name" value="TonB-dependent receptor, beta-barrel domain"/>
    <property type="match status" value="1"/>
</dbReference>
<keyword evidence="13 14" id="KW-0998">Cell outer membrane</keyword>
<organism evidence="21 22">
    <name type="scientific">Marinimicrobium koreense</name>
    <dbReference type="NCBI Taxonomy" id="306545"/>
    <lineage>
        <taxon>Bacteria</taxon>
        <taxon>Pseudomonadati</taxon>
        <taxon>Pseudomonadota</taxon>
        <taxon>Gammaproteobacteria</taxon>
        <taxon>Cellvibrionales</taxon>
        <taxon>Cellvibrionaceae</taxon>
        <taxon>Marinimicrobium</taxon>
    </lineage>
</organism>
<evidence type="ECO:0000256" key="7">
    <source>
        <dbReference type="ARBA" id="ARBA00022729"/>
    </source>
</evidence>
<dbReference type="AlphaFoldDB" id="A0A3N1NZ76"/>
<evidence type="ECO:0000256" key="2">
    <source>
        <dbReference type="ARBA" id="ARBA00009810"/>
    </source>
</evidence>
<dbReference type="InterPro" id="IPR010917">
    <property type="entry name" value="TonB_rcpt_CS"/>
</dbReference>
<reference evidence="21 22" key="1">
    <citation type="submission" date="2018-11" db="EMBL/GenBank/DDBJ databases">
        <title>Genomic Encyclopedia of Type Strains, Phase IV (KMG-IV): sequencing the most valuable type-strain genomes for metagenomic binning, comparative biology and taxonomic classification.</title>
        <authorList>
            <person name="Goeker M."/>
        </authorList>
    </citation>
    <scope>NUCLEOTIDE SEQUENCE [LARGE SCALE GENOMIC DNA]</scope>
    <source>
        <strain evidence="21 22">DSM 16974</strain>
    </source>
</reference>
<dbReference type="InterPro" id="IPR010105">
    <property type="entry name" value="TonB_sidphr_rcpt"/>
</dbReference>
<name>A0A3N1NZ76_9GAMM</name>
<protein>
    <submittedName>
        <fullName evidence="21">Iron complex outermembrane receptor protein</fullName>
    </submittedName>
</protein>
<dbReference type="GO" id="GO:0015344">
    <property type="term" value="F:siderophore uptake transmembrane transporter activity"/>
    <property type="evidence" value="ECO:0007669"/>
    <property type="project" value="TreeGrafter"/>
</dbReference>
<keyword evidence="7 18" id="KW-0732">Signal</keyword>
<proteinExistence type="inferred from homology"/>
<evidence type="ECO:0000256" key="17">
    <source>
        <dbReference type="SAM" id="MobiDB-lite"/>
    </source>
</evidence>
<evidence type="ECO:0000256" key="14">
    <source>
        <dbReference type="PROSITE-ProRule" id="PRU01360"/>
    </source>
</evidence>
<keyword evidence="3 14" id="KW-0813">Transport</keyword>
<dbReference type="Gene3D" id="2.170.130.10">
    <property type="entry name" value="TonB-dependent receptor, plug domain"/>
    <property type="match status" value="1"/>
</dbReference>
<evidence type="ECO:0000259" key="19">
    <source>
        <dbReference type="Pfam" id="PF00593"/>
    </source>
</evidence>
<dbReference type="InterPro" id="IPR037066">
    <property type="entry name" value="Plug_dom_sf"/>
</dbReference>
<comment type="subcellular location">
    <subcellularLocation>
        <location evidence="1 14">Cell outer membrane</location>
        <topology evidence="1 14">Multi-pass membrane protein</topology>
    </subcellularLocation>
</comment>
<dbReference type="EMBL" id="RJUK01000003">
    <property type="protein sequence ID" value="ROQ17986.1"/>
    <property type="molecule type" value="Genomic_DNA"/>
</dbReference>
<dbReference type="PANTHER" id="PTHR32552:SF82">
    <property type="entry name" value="FCUA PROTEIN"/>
    <property type="match status" value="1"/>
</dbReference>
<keyword evidence="11 14" id="KW-0472">Membrane</keyword>
<keyword evidence="4 14" id="KW-1134">Transmembrane beta strand</keyword>
<keyword evidence="10 16" id="KW-0798">TonB box</keyword>
<evidence type="ECO:0000313" key="22">
    <source>
        <dbReference type="Proteomes" id="UP000273643"/>
    </source>
</evidence>
<dbReference type="InterPro" id="IPR012910">
    <property type="entry name" value="Plug_dom"/>
</dbReference>